<dbReference type="Gene3D" id="3.40.50.1010">
    <property type="entry name" value="5'-nuclease"/>
    <property type="match status" value="1"/>
</dbReference>
<evidence type="ECO:0000256" key="2">
    <source>
        <dbReference type="ARBA" id="ARBA00022722"/>
    </source>
</evidence>
<evidence type="ECO:0000313" key="9">
    <source>
        <dbReference type="Proteomes" id="UP000008366"/>
    </source>
</evidence>
<keyword evidence="5 6" id="KW-0460">Magnesium</keyword>
<comment type="caution">
    <text evidence="8">The sequence shown here is derived from an EMBL/GenBank/DDBJ whole genome shotgun (WGS) entry which is preliminary data.</text>
</comment>
<dbReference type="GO" id="GO:0000287">
    <property type="term" value="F:magnesium ion binding"/>
    <property type="evidence" value="ECO:0007669"/>
    <property type="project" value="UniProtKB-UniRule"/>
</dbReference>
<comment type="function">
    <text evidence="6">Toxic component of a toxin-antitoxin (TA) system. An RNase.</text>
</comment>
<gene>
    <name evidence="6" type="primary">vapC</name>
    <name evidence="8" type="ORF">KILIM_084_00200</name>
</gene>
<keyword evidence="2 6" id="KW-0540">Nuclease</keyword>
<evidence type="ECO:0000256" key="1">
    <source>
        <dbReference type="ARBA" id="ARBA00022649"/>
    </source>
</evidence>
<dbReference type="HAMAP" id="MF_00265">
    <property type="entry name" value="VapC_Nob1"/>
    <property type="match status" value="1"/>
</dbReference>
<dbReference type="eggNOG" id="COG1848">
    <property type="taxonomic scope" value="Bacteria"/>
</dbReference>
<dbReference type="InterPro" id="IPR006226">
    <property type="entry name" value="Mtu_PIN"/>
</dbReference>
<keyword evidence="6" id="KW-0800">Toxin</keyword>
<feature type="binding site" evidence="6">
    <location>
        <position position="6"/>
    </location>
    <ligand>
        <name>Mg(2+)</name>
        <dbReference type="ChEBI" id="CHEBI:18420"/>
    </ligand>
</feature>
<comment type="similarity">
    <text evidence="6">Belongs to the PINc/VapC protein family.</text>
</comment>
<dbReference type="SUPFAM" id="SSF88723">
    <property type="entry name" value="PIN domain-like"/>
    <property type="match status" value="1"/>
</dbReference>
<dbReference type="RefSeq" id="WP_006594380.1">
    <property type="nucleotide sequence ID" value="NZ_BAHD01000084.1"/>
</dbReference>
<dbReference type="InterPro" id="IPR029060">
    <property type="entry name" value="PIN-like_dom_sf"/>
</dbReference>
<feature type="domain" description="PIN" evidence="7">
    <location>
        <begin position="3"/>
        <end position="138"/>
    </location>
</feature>
<evidence type="ECO:0000256" key="5">
    <source>
        <dbReference type="ARBA" id="ARBA00022842"/>
    </source>
</evidence>
<feature type="binding site" evidence="6">
    <location>
        <position position="113"/>
    </location>
    <ligand>
        <name>Mg(2+)</name>
        <dbReference type="ChEBI" id="CHEBI:18420"/>
    </ligand>
</feature>
<dbReference type="Pfam" id="PF01850">
    <property type="entry name" value="PIN"/>
    <property type="match status" value="1"/>
</dbReference>
<keyword evidence="1 6" id="KW-1277">Toxin-antitoxin system</keyword>
<organism evidence="8 9">
    <name type="scientific">Kineosphaera limosa NBRC 100340</name>
    <dbReference type="NCBI Taxonomy" id="1184609"/>
    <lineage>
        <taxon>Bacteria</taxon>
        <taxon>Bacillati</taxon>
        <taxon>Actinomycetota</taxon>
        <taxon>Actinomycetes</taxon>
        <taxon>Micrococcales</taxon>
        <taxon>Dermatophilaceae</taxon>
        <taxon>Kineosphaera</taxon>
    </lineage>
</organism>
<reference evidence="8 9" key="1">
    <citation type="submission" date="2012-08" db="EMBL/GenBank/DDBJ databases">
        <title>Whole genome shotgun sequence of Kineosphaera limosa NBRC 100340.</title>
        <authorList>
            <person name="Yoshida I."/>
            <person name="Isaki S."/>
            <person name="Hosoyama A."/>
            <person name="Tsuchikane K."/>
            <person name="Katsumata H."/>
            <person name="Ando Y."/>
            <person name="Ohji S."/>
            <person name="Hamada M."/>
            <person name="Tamura T."/>
            <person name="Yamazoe A."/>
            <person name="Yamazaki S."/>
            <person name="Fujita N."/>
        </authorList>
    </citation>
    <scope>NUCLEOTIDE SEQUENCE [LARGE SCALE GENOMIC DNA]</scope>
    <source>
        <strain evidence="8 9">NBRC 100340</strain>
    </source>
</reference>
<dbReference type="InterPro" id="IPR002716">
    <property type="entry name" value="PIN_dom"/>
</dbReference>
<evidence type="ECO:0000259" key="7">
    <source>
        <dbReference type="Pfam" id="PF01850"/>
    </source>
</evidence>
<dbReference type="EC" id="3.1.-.-" evidence="6"/>
<name>K6VNS1_9MICO</name>
<dbReference type="Proteomes" id="UP000008366">
    <property type="component" value="Unassembled WGS sequence"/>
</dbReference>
<keyword evidence="4 6" id="KW-0378">Hydrolase</keyword>
<dbReference type="InterPro" id="IPR022907">
    <property type="entry name" value="VapC_family"/>
</dbReference>
<evidence type="ECO:0000256" key="6">
    <source>
        <dbReference type="HAMAP-Rule" id="MF_00265"/>
    </source>
</evidence>
<proteinExistence type="inferred from homology"/>
<evidence type="ECO:0000313" key="8">
    <source>
        <dbReference type="EMBL" id="GAB97848.1"/>
    </source>
</evidence>
<protein>
    <recommendedName>
        <fullName evidence="6">Ribonuclease VapC</fullName>
        <shortName evidence="6">RNase VapC</shortName>
        <ecNumber evidence="6">3.1.-.-</ecNumber>
    </recommendedName>
    <alternativeName>
        <fullName evidence="6">Toxin VapC</fullName>
    </alternativeName>
</protein>
<sequence length="154" mass="17132">MTYLCDTNVFIALLLEGHPRHKECAAWFETVPQAGEVVMCRPVQLSVLRLLTTTAVLERLNRPPLTNAQAWAVIEATIADERIRHDVDEPPGLDALWSKFALRKTASPKLWMDGFLAAWASASKWILVSTDDGFAQFKGVETINLNDSATEPPN</sequence>
<dbReference type="EMBL" id="BAHD01000084">
    <property type="protein sequence ID" value="GAB97848.1"/>
    <property type="molecule type" value="Genomic_DNA"/>
</dbReference>
<dbReference type="GO" id="GO:0045926">
    <property type="term" value="P:negative regulation of growth"/>
    <property type="evidence" value="ECO:0007669"/>
    <property type="project" value="UniProtKB-ARBA"/>
</dbReference>
<comment type="cofactor">
    <cofactor evidence="6">
        <name>Mg(2+)</name>
        <dbReference type="ChEBI" id="CHEBI:18420"/>
    </cofactor>
</comment>
<dbReference type="GO" id="GO:0016788">
    <property type="term" value="F:hydrolase activity, acting on ester bonds"/>
    <property type="evidence" value="ECO:0007669"/>
    <property type="project" value="InterPro"/>
</dbReference>
<dbReference type="GO" id="GO:0004540">
    <property type="term" value="F:RNA nuclease activity"/>
    <property type="evidence" value="ECO:0007669"/>
    <property type="project" value="InterPro"/>
</dbReference>
<dbReference type="GO" id="GO:0090729">
    <property type="term" value="F:toxin activity"/>
    <property type="evidence" value="ECO:0007669"/>
    <property type="project" value="UniProtKB-KW"/>
</dbReference>
<dbReference type="NCBIfam" id="TIGR00028">
    <property type="entry name" value="Mtu_PIN_fam"/>
    <property type="match status" value="1"/>
</dbReference>
<keyword evidence="3 6" id="KW-0479">Metal-binding</keyword>
<dbReference type="STRING" id="1184609.KILIM_084_00200"/>
<evidence type="ECO:0000256" key="4">
    <source>
        <dbReference type="ARBA" id="ARBA00022801"/>
    </source>
</evidence>
<accession>K6VNS1</accession>
<keyword evidence="9" id="KW-1185">Reference proteome</keyword>
<evidence type="ECO:0000256" key="3">
    <source>
        <dbReference type="ARBA" id="ARBA00022723"/>
    </source>
</evidence>
<dbReference type="AlphaFoldDB" id="K6VNS1"/>